<dbReference type="EMBL" id="MCGE01000002">
    <property type="protein sequence ID" value="ORZ24467.1"/>
    <property type="molecule type" value="Genomic_DNA"/>
</dbReference>
<gene>
    <name evidence="5" type="ORF">BCR42DRAFT_403014</name>
</gene>
<dbReference type="PROSITE" id="PS50934">
    <property type="entry name" value="SWIRM"/>
    <property type="match status" value="1"/>
</dbReference>
<evidence type="ECO:0000313" key="6">
    <source>
        <dbReference type="Proteomes" id="UP000193560"/>
    </source>
</evidence>
<proteinExistence type="predicted"/>
<dbReference type="GO" id="GO:0008237">
    <property type="term" value="F:metallopeptidase activity"/>
    <property type="evidence" value="ECO:0007669"/>
    <property type="project" value="InterPro"/>
</dbReference>
<feature type="region of interest" description="Disordered" evidence="2">
    <location>
        <begin position="1"/>
        <end position="20"/>
    </location>
</feature>
<dbReference type="GO" id="GO:0010468">
    <property type="term" value="P:regulation of gene expression"/>
    <property type="evidence" value="ECO:0007669"/>
    <property type="project" value="UniProtKB-ARBA"/>
</dbReference>
<dbReference type="SUPFAM" id="SSF102712">
    <property type="entry name" value="JAB1/MPN domain"/>
    <property type="match status" value="1"/>
</dbReference>
<organism evidence="5 6">
    <name type="scientific">Absidia repens</name>
    <dbReference type="NCBI Taxonomy" id="90262"/>
    <lineage>
        <taxon>Eukaryota</taxon>
        <taxon>Fungi</taxon>
        <taxon>Fungi incertae sedis</taxon>
        <taxon>Mucoromycota</taxon>
        <taxon>Mucoromycotina</taxon>
        <taxon>Mucoromycetes</taxon>
        <taxon>Mucorales</taxon>
        <taxon>Cunninghamellaceae</taxon>
        <taxon>Absidia</taxon>
    </lineage>
</organism>
<dbReference type="Gene3D" id="1.10.10.10">
    <property type="entry name" value="Winged helix-like DNA-binding domain superfamily/Winged helix DNA-binding domain"/>
    <property type="match status" value="1"/>
</dbReference>
<feature type="compositionally biased region" description="Polar residues" evidence="2">
    <location>
        <begin position="8"/>
        <end position="17"/>
    </location>
</feature>
<dbReference type="InterPro" id="IPR037518">
    <property type="entry name" value="MPN"/>
</dbReference>
<evidence type="ECO:0000259" key="4">
    <source>
        <dbReference type="PROSITE" id="PS50934"/>
    </source>
</evidence>
<comment type="caution">
    <text evidence="5">The sequence shown here is derived from an EMBL/GenBank/DDBJ whole genome shotgun (WGS) entry which is preliminary data.</text>
</comment>
<name>A0A1X2IYT5_9FUNG</name>
<dbReference type="InterPro" id="IPR036388">
    <property type="entry name" value="WH-like_DNA-bd_sf"/>
</dbReference>
<dbReference type="Gene3D" id="3.40.140.10">
    <property type="entry name" value="Cytidine Deaminase, domain 2"/>
    <property type="match status" value="1"/>
</dbReference>
<dbReference type="AlphaFoldDB" id="A0A1X2IYT5"/>
<feature type="domain" description="SWIRM" evidence="4">
    <location>
        <begin position="88"/>
        <end position="187"/>
    </location>
</feature>
<sequence length="513" mass="58966">MNPFIADSHTNPYSFPTSMEGGSPKLLEATHLYGLQQGPNMMNMTESVQNTNIEITELNASRNNDGSVIYRDNEHVVDSLNIIQPTTEVTPQEEKTLDRDDITALERAQNPEWFIEGKPAKTPRKYMSVRNFILNYWDEHKPNYITKSSARKQMANCGDVTSFGRVHSFLESAGYINVNCVVPSQKTKRAPRKPRVPRPISYVTKTDSQDYSVKKRKKKHNLEMWDTSELPRDNKTRRKRGPPRYTDFSNEEVENDPYQLIPLETYTEYYPAPFKVNVESGALVIMDFHAHLVLTEIIGLLGGTFETNEDGEKRLTVKCVYPCKSISTDTQCEMDPVSEMQARECFEEKGLSVVGWYHSHPTFVAIPSIRDIENQMSYQELFQVKETNDEPFIGVIVNPYDTRDGLSSMAYVHISQQVNDTETYRLPYMCDQSLTSDNLDVASTMASFEKLVEEYKDHQEKVDMSSKKNGQLAVDKCLASLERFVYLPPEARQDFFTDARRLIIEEFQLLHQD</sequence>
<dbReference type="OrthoDB" id="118550at2759"/>
<reference evidence="5 6" key="1">
    <citation type="submission" date="2016-07" db="EMBL/GenBank/DDBJ databases">
        <title>Pervasive Adenine N6-methylation of Active Genes in Fungi.</title>
        <authorList>
            <consortium name="DOE Joint Genome Institute"/>
            <person name="Mondo S.J."/>
            <person name="Dannebaum R.O."/>
            <person name="Kuo R.C."/>
            <person name="Labutti K."/>
            <person name="Haridas S."/>
            <person name="Kuo A."/>
            <person name="Salamov A."/>
            <person name="Ahrendt S.R."/>
            <person name="Lipzen A."/>
            <person name="Sullivan W."/>
            <person name="Andreopoulos W.B."/>
            <person name="Clum A."/>
            <person name="Lindquist E."/>
            <person name="Daum C."/>
            <person name="Ramamoorthy G.K."/>
            <person name="Gryganskyi A."/>
            <person name="Culley D."/>
            <person name="Magnuson J.K."/>
            <person name="James T.Y."/>
            <person name="O'Malley M.A."/>
            <person name="Stajich J.E."/>
            <person name="Spatafora J.W."/>
            <person name="Visel A."/>
            <person name="Grigoriev I.V."/>
        </authorList>
    </citation>
    <scope>NUCLEOTIDE SEQUENCE [LARGE SCALE GENOMIC DNA]</scope>
    <source>
        <strain evidence="5 6">NRRL 1336</strain>
    </source>
</reference>
<dbReference type="STRING" id="90262.A0A1X2IYT5"/>
<evidence type="ECO:0000256" key="1">
    <source>
        <dbReference type="ARBA" id="ARBA00023125"/>
    </source>
</evidence>
<dbReference type="InterPro" id="IPR009057">
    <property type="entry name" value="Homeodomain-like_sf"/>
</dbReference>
<keyword evidence="6" id="KW-1185">Reference proteome</keyword>
<dbReference type="Pfam" id="PF04433">
    <property type="entry name" value="SWIRM"/>
    <property type="match status" value="1"/>
</dbReference>
<evidence type="ECO:0000256" key="2">
    <source>
        <dbReference type="SAM" id="MobiDB-lite"/>
    </source>
</evidence>
<dbReference type="SUPFAM" id="SSF46689">
    <property type="entry name" value="Homeodomain-like"/>
    <property type="match status" value="1"/>
</dbReference>
<feature type="region of interest" description="Disordered" evidence="2">
    <location>
        <begin position="216"/>
        <end position="250"/>
    </location>
</feature>
<dbReference type="PROSITE" id="PS50249">
    <property type="entry name" value="MPN"/>
    <property type="match status" value="1"/>
</dbReference>
<feature type="domain" description="MPN" evidence="3">
    <location>
        <begin position="276"/>
        <end position="415"/>
    </location>
</feature>
<dbReference type="InterPro" id="IPR050242">
    <property type="entry name" value="JAMM_MPN+_peptidase_M67A"/>
</dbReference>
<protein>
    <submittedName>
        <fullName evidence="5">Uncharacterized protein</fullName>
    </submittedName>
</protein>
<dbReference type="Proteomes" id="UP000193560">
    <property type="component" value="Unassembled WGS sequence"/>
</dbReference>
<evidence type="ECO:0000259" key="3">
    <source>
        <dbReference type="PROSITE" id="PS50249"/>
    </source>
</evidence>
<dbReference type="InterPro" id="IPR007526">
    <property type="entry name" value="SWIRM"/>
</dbReference>
<dbReference type="PANTHER" id="PTHR10410">
    <property type="entry name" value="EUKARYOTIC TRANSLATION INITIATION FACTOR 3 -RELATED"/>
    <property type="match status" value="1"/>
</dbReference>
<dbReference type="GO" id="GO:0003677">
    <property type="term" value="F:DNA binding"/>
    <property type="evidence" value="ECO:0007669"/>
    <property type="project" value="UniProtKB-KW"/>
</dbReference>
<keyword evidence="1" id="KW-0238">DNA-binding</keyword>
<accession>A0A1X2IYT5</accession>
<evidence type="ECO:0000313" key="5">
    <source>
        <dbReference type="EMBL" id="ORZ24467.1"/>
    </source>
</evidence>
<dbReference type="SMART" id="SM00232">
    <property type="entry name" value="JAB_MPN"/>
    <property type="match status" value="1"/>
</dbReference>
<dbReference type="Pfam" id="PF01398">
    <property type="entry name" value="JAB"/>
    <property type="match status" value="1"/>
</dbReference>
<dbReference type="InterPro" id="IPR000555">
    <property type="entry name" value="JAMM/MPN+_dom"/>
</dbReference>